<feature type="domain" description="CUB" evidence="13">
    <location>
        <begin position="26"/>
        <end position="140"/>
    </location>
</feature>
<dbReference type="GO" id="GO:0048010">
    <property type="term" value="P:vascular endothelial growth factor receptor signaling pathway"/>
    <property type="evidence" value="ECO:0007669"/>
    <property type="project" value="TreeGrafter"/>
</dbReference>
<dbReference type="GO" id="GO:0007411">
    <property type="term" value="P:axon guidance"/>
    <property type="evidence" value="ECO:0007669"/>
    <property type="project" value="TreeGrafter"/>
</dbReference>
<gene>
    <name evidence="15" type="ORF">E1301_Tti023620</name>
</gene>
<dbReference type="SUPFAM" id="SSF49785">
    <property type="entry name" value="Galactose-binding domain-like"/>
    <property type="match status" value="1"/>
</dbReference>
<evidence type="ECO:0000256" key="9">
    <source>
        <dbReference type="ARBA" id="ARBA00023157"/>
    </source>
</evidence>
<dbReference type="GO" id="GO:0002040">
    <property type="term" value="P:sprouting angiogenesis"/>
    <property type="evidence" value="ECO:0007669"/>
    <property type="project" value="TreeGrafter"/>
</dbReference>
<keyword evidence="10" id="KW-0325">Glycoprotein</keyword>
<dbReference type="GO" id="GO:0005925">
    <property type="term" value="C:focal adhesion"/>
    <property type="evidence" value="ECO:0007669"/>
    <property type="project" value="TreeGrafter"/>
</dbReference>
<dbReference type="Pfam" id="PF00431">
    <property type="entry name" value="CUB"/>
    <property type="match status" value="2"/>
</dbReference>
<evidence type="ECO:0000256" key="3">
    <source>
        <dbReference type="ARBA" id="ARBA00022692"/>
    </source>
</evidence>
<dbReference type="Gene3D" id="2.60.120.290">
    <property type="entry name" value="Spermadhesin, CUB domain"/>
    <property type="match status" value="2"/>
</dbReference>
<keyword evidence="3" id="KW-0812">Transmembrane</keyword>
<evidence type="ECO:0000256" key="1">
    <source>
        <dbReference type="ARBA" id="ARBA00004479"/>
    </source>
</evidence>
<keyword evidence="11" id="KW-0357">Heparan sulfate</keyword>
<evidence type="ECO:0000256" key="5">
    <source>
        <dbReference type="ARBA" id="ARBA00022737"/>
    </source>
</evidence>
<name>A0A5A9PDL0_9TELE</name>
<comment type="caution">
    <text evidence="12">Lacks conserved residue(s) required for the propagation of feature annotation.</text>
</comment>
<sequence>MQGQYLKYDIEVKGLSVARALTESSCGGKITITSAGYVTSPGYPTGYPVNQQCTWLIEAPEPQQKILINFNPHFDLESRDCKYDFVKVFDGLGEDAFSLGSFCGKIAPSPIISSGNALLIKFTSDYESTGAGFSIRYEIHRTGTECSRNFTASHGVIQTPGFPNNYPNNLECTFIIFAPKMAEIVLDFQSFDMEPDTTAPAGAVCRFDYLEIWDGYPTVGPHIGRYCGSRKPGFVISYTGVLSLSIHTDNAISKEGFSANYSIRTSSESSQQDPRECMSPLGMESGDITDDRITATSQYNPSWSPVRSRLNYPDNGWTPSEDSAREWIQPFIDLMRIIGCYPHW</sequence>
<comment type="subcellular location">
    <subcellularLocation>
        <location evidence="1">Membrane</location>
        <topology evidence="1">Single-pass type I membrane protein</topology>
    </subcellularLocation>
</comment>
<dbReference type="GO" id="GO:0001570">
    <property type="term" value="P:vasculogenesis"/>
    <property type="evidence" value="ECO:0007669"/>
    <property type="project" value="TreeGrafter"/>
</dbReference>
<keyword evidence="5" id="KW-0677">Repeat</keyword>
<evidence type="ECO:0000256" key="6">
    <source>
        <dbReference type="ARBA" id="ARBA00022974"/>
    </source>
</evidence>
<dbReference type="InterPro" id="IPR008979">
    <property type="entry name" value="Galactose-bd-like_sf"/>
</dbReference>
<dbReference type="GO" id="GO:0009611">
    <property type="term" value="P:response to wounding"/>
    <property type="evidence" value="ECO:0007669"/>
    <property type="project" value="TreeGrafter"/>
</dbReference>
<evidence type="ECO:0000256" key="10">
    <source>
        <dbReference type="ARBA" id="ARBA00023180"/>
    </source>
</evidence>
<keyword evidence="6" id="KW-0654">Proteoglycan</keyword>
<evidence type="ECO:0000256" key="7">
    <source>
        <dbReference type="ARBA" id="ARBA00022989"/>
    </source>
</evidence>
<dbReference type="GO" id="GO:0005021">
    <property type="term" value="F:vascular endothelial growth factor receptor activity"/>
    <property type="evidence" value="ECO:0007669"/>
    <property type="project" value="TreeGrafter"/>
</dbReference>
<keyword evidence="7" id="KW-1133">Transmembrane helix</keyword>
<evidence type="ECO:0000313" key="15">
    <source>
        <dbReference type="EMBL" id="KAA0718747.1"/>
    </source>
</evidence>
<keyword evidence="2" id="KW-0037">Angiogenesis</keyword>
<dbReference type="SUPFAM" id="SSF49854">
    <property type="entry name" value="Spermadhesin, CUB domain"/>
    <property type="match status" value="2"/>
</dbReference>
<dbReference type="InterPro" id="IPR000421">
    <property type="entry name" value="FA58C"/>
</dbReference>
<dbReference type="GO" id="GO:0005886">
    <property type="term" value="C:plasma membrane"/>
    <property type="evidence" value="ECO:0007669"/>
    <property type="project" value="TreeGrafter"/>
</dbReference>
<dbReference type="GO" id="GO:0051491">
    <property type="term" value="P:positive regulation of filopodium assembly"/>
    <property type="evidence" value="ECO:0007669"/>
    <property type="project" value="TreeGrafter"/>
</dbReference>
<dbReference type="FunFam" id="2.60.120.290:FF:000003">
    <property type="entry name" value="Neuropilin"/>
    <property type="match status" value="1"/>
</dbReference>
<feature type="disulfide bond" evidence="12">
    <location>
        <begin position="26"/>
        <end position="53"/>
    </location>
</feature>
<proteinExistence type="predicted"/>
<evidence type="ECO:0000256" key="4">
    <source>
        <dbReference type="ARBA" id="ARBA00022729"/>
    </source>
</evidence>
<dbReference type="GO" id="GO:0001755">
    <property type="term" value="P:neural crest cell migration"/>
    <property type="evidence" value="ECO:0007669"/>
    <property type="project" value="TreeGrafter"/>
</dbReference>
<dbReference type="InterPro" id="IPR050633">
    <property type="entry name" value="Neuropilin_MCO_CoagFactor"/>
</dbReference>
<evidence type="ECO:0000256" key="2">
    <source>
        <dbReference type="ARBA" id="ARBA00022657"/>
    </source>
</evidence>
<dbReference type="PROSITE" id="PS50022">
    <property type="entry name" value="FA58C_3"/>
    <property type="match status" value="1"/>
</dbReference>
<dbReference type="GO" id="GO:0038085">
    <property type="term" value="F:vascular endothelial growth factor binding"/>
    <property type="evidence" value="ECO:0007669"/>
    <property type="project" value="TreeGrafter"/>
</dbReference>
<protein>
    <submittedName>
        <fullName evidence="15">Neuropilin-1 A5 protein</fullName>
    </submittedName>
</protein>
<dbReference type="GO" id="GO:0030947">
    <property type="term" value="P:regulation of vascular endothelial growth factor receptor signaling pathway"/>
    <property type="evidence" value="ECO:0007669"/>
    <property type="project" value="TreeGrafter"/>
</dbReference>
<dbReference type="SMART" id="SM00042">
    <property type="entry name" value="CUB"/>
    <property type="match status" value="2"/>
</dbReference>
<keyword evidence="4" id="KW-0732">Signal</keyword>
<accession>A0A5A9PDL0</accession>
<reference evidence="15 16" key="1">
    <citation type="journal article" date="2019" name="Mol. Ecol. Resour.">
        <title>Chromosome-level genome assembly of Triplophysa tibetana, a fish adapted to the harsh high-altitude environment of the Tibetan Plateau.</title>
        <authorList>
            <person name="Yang X."/>
            <person name="Liu H."/>
            <person name="Ma Z."/>
            <person name="Zou Y."/>
            <person name="Zou M."/>
            <person name="Mao Y."/>
            <person name="Li X."/>
            <person name="Wang H."/>
            <person name="Chen T."/>
            <person name="Wang W."/>
            <person name="Yang R."/>
        </authorList>
    </citation>
    <scope>NUCLEOTIDE SEQUENCE [LARGE SCALE GENOMIC DNA]</scope>
    <source>
        <strain evidence="15">TTIB1903HZAU</strain>
        <tissue evidence="15">Muscle</tissue>
    </source>
</reference>
<keyword evidence="9 12" id="KW-1015">Disulfide bond</keyword>
<evidence type="ECO:0000256" key="8">
    <source>
        <dbReference type="ARBA" id="ARBA00023136"/>
    </source>
</evidence>
<dbReference type="CDD" id="cd00041">
    <property type="entry name" value="CUB"/>
    <property type="match status" value="2"/>
</dbReference>
<dbReference type="GO" id="GO:0017154">
    <property type="term" value="F:semaphorin receptor activity"/>
    <property type="evidence" value="ECO:0007669"/>
    <property type="project" value="TreeGrafter"/>
</dbReference>
<dbReference type="EMBL" id="SOYY01000007">
    <property type="protein sequence ID" value="KAA0718747.1"/>
    <property type="molecule type" value="Genomic_DNA"/>
</dbReference>
<dbReference type="PANTHER" id="PTHR46806">
    <property type="entry name" value="F5/8 TYPE C DOMAIN-CONTAINING PROTEIN"/>
    <property type="match status" value="1"/>
</dbReference>
<evidence type="ECO:0000259" key="14">
    <source>
        <dbReference type="PROSITE" id="PS50022"/>
    </source>
</evidence>
<organism evidence="15 16">
    <name type="scientific">Triplophysa tibetana</name>
    <dbReference type="NCBI Taxonomy" id="1572043"/>
    <lineage>
        <taxon>Eukaryota</taxon>
        <taxon>Metazoa</taxon>
        <taxon>Chordata</taxon>
        <taxon>Craniata</taxon>
        <taxon>Vertebrata</taxon>
        <taxon>Euteleostomi</taxon>
        <taxon>Actinopterygii</taxon>
        <taxon>Neopterygii</taxon>
        <taxon>Teleostei</taxon>
        <taxon>Ostariophysi</taxon>
        <taxon>Cypriniformes</taxon>
        <taxon>Nemacheilidae</taxon>
        <taxon>Triplophysa</taxon>
    </lineage>
</organism>
<dbReference type="AlphaFoldDB" id="A0A5A9PDL0"/>
<comment type="caution">
    <text evidence="15">The sequence shown here is derived from an EMBL/GenBank/DDBJ whole genome shotgun (WGS) entry which is preliminary data.</text>
</comment>
<dbReference type="InterPro" id="IPR035914">
    <property type="entry name" value="Sperma_CUB_dom_sf"/>
</dbReference>
<dbReference type="PANTHER" id="PTHR46806:SF4">
    <property type="entry name" value="NEUROPILIN-1"/>
    <property type="match status" value="1"/>
</dbReference>
<dbReference type="InterPro" id="IPR000859">
    <property type="entry name" value="CUB_dom"/>
</dbReference>
<keyword evidence="16" id="KW-1185">Reference proteome</keyword>
<dbReference type="Proteomes" id="UP000324632">
    <property type="component" value="Chromosome 7"/>
</dbReference>
<evidence type="ECO:0000256" key="12">
    <source>
        <dbReference type="PROSITE-ProRule" id="PRU00059"/>
    </source>
</evidence>
<feature type="domain" description="CUB" evidence="13">
    <location>
        <begin position="146"/>
        <end position="264"/>
    </location>
</feature>
<evidence type="ECO:0000256" key="11">
    <source>
        <dbReference type="ARBA" id="ARBA00023207"/>
    </source>
</evidence>
<keyword evidence="8" id="KW-0472">Membrane</keyword>
<dbReference type="PROSITE" id="PS01180">
    <property type="entry name" value="CUB"/>
    <property type="match status" value="2"/>
</dbReference>
<dbReference type="Gene3D" id="2.60.120.260">
    <property type="entry name" value="Galactose-binding domain-like"/>
    <property type="match status" value="1"/>
</dbReference>
<dbReference type="GO" id="GO:0010595">
    <property type="term" value="P:positive regulation of endothelial cell migration"/>
    <property type="evidence" value="ECO:0007669"/>
    <property type="project" value="TreeGrafter"/>
</dbReference>
<dbReference type="FunFam" id="2.60.120.290:FF:000010">
    <property type="entry name" value="Neuropilin"/>
    <property type="match status" value="1"/>
</dbReference>
<evidence type="ECO:0000259" key="13">
    <source>
        <dbReference type="PROSITE" id="PS01180"/>
    </source>
</evidence>
<dbReference type="GO" id="GO:0030424">
    <property type="term" value="C:axon"/>
    <property type="evidence" value="ECO:0007669"/>
    <property type="project" value="TreeGrafter"/>
</dbReference>
<feature type="domain" description="F5/8 type C" evidence="14">
    <location>
        <begin position="277"/>
        <end position="329"/>
    </location>
</feature>
<evidence type="ECO:0000313" key="16">
    <source>
        <dbReference type="Proteomes" id="UP000324632"/>
    </source>
</evidence>